<name>A0A6J5RHU3_9CAUD</name>
<accession>A0A6J5RHU3</accession>
<dbReference type="EMBL" id="LR796291">
    <property type="protein sequence ID" value="CAB4134844.1"/>
    <property type="molecule type" value="Genomic_DNA"/>
</dbReference>
<organism evidence="2">
    <name type="scientific">uncultured Caudovirales phage</name>
    <dbReference type="NCBI Taxonomy" id="2100421"/>
    <lineage>
        <taxon>Viruses</taxon>
        <taxon>Duplodnaviria</taxon>
        <taxon>Heunggongvirae</taxon>
        <taxon>Uroviricota</taxon>
        <taxon>Caudoviricetes</taxon>
        <taxon>Peduoviridae</taxon>
        <taxon>Maltschvirus</taxon>
        <taxon>Maltschvirus maltsch</taxon>
    </lineage>
</organism>
<protein>
    <submittedName>
        <fullName evidence="2">Uncharacterized protein</fullName>
    </submittedName>
</protein>
<gene>
    <name evidence="2" type="ORF">UFOVP1226_24</name>
    <name evidence="1" type="ORF">UFOVP278_18</name>
</gene>
<evidence type="ECO:0000313" key="2">
    <source>
        <dbReference type="EMBL" id="CAB4191254.1"/>
    </source>
</evidence>
<evidence type="ECO:0000313" key="1">
    <source>
        <dbReference type="EMBL" id="CAB4134844.1"/>
    </source>
</evidence>
<proteinExistence type="predicted"/>
<dbReference type="EMBL" id="LR797174">
    <property type="protein sequence ID" value="CAB4191254.1"/>
    <property type="molecule type" value="Genomic_DNA"/>
</dbReference>
<sequence length="81" mass="8845">METNTNTQPVRINTAGFFDDPYTSVKGESPAVWYVNHKTEGRVARITGSQKSGYQTTLVDGTKSTRFVDLSEAIAFAKAGK</sequence>
<reference evidence="2" key="1">
    <citation type="submission" date="2020-05" db="EMBL/GenBank/DDBJ databases">
        <authorList>
            <person name="Chiriac C."/>
            <person name="Salcher M."/>
            <person name="Ghai R."/>
            <person name="Kavagutti S V."/>
        </authorList>
    </citation>
    <scope>NUCLEOTIDE SEQUENCE</scope>
</reference>